<dbReference type="SUPFAM" id="SSF47413">
    <property type="entry name" value="lambda repressor-like DNA-binding domains"/>
    <property type="match status" value="1"/>
</dbReference>
<evidence type="ECO:0000313" key="6">
    <source>
        <dbReference type="Proteomes" id="UP000294563"/>
    </source>
</evidence>
<sequence length="344" mass="37721">MTHRFPIKEVARQSGLSTATIDRALNNRANVSPQTKARVAAAISELEGQEAQLAARGRRLFFDFVIEAPTRFSREVQQAAEQALPRIGSAVCRPRFQAQEVMNEDDVTAALSRIAKRGSHGVCIKARDLPMIRAAVDQLIASGIPVVTLVTDLTTTKRLAYVGLDNQSAGRTAAYLIAKTVGDSEGTVLTSRSNDRFLGEEEREVAFKATLTRLCPNLRIIDASGGSGVYFETSRITQSIVAGLDQIRAVYSMGGGNSAILNALEQNGSLPDVYVAHDLDHDNRRLIEDGRLSFVLHHDLRVDLQNVFQAFLHHHKLTLVPLCNTMSPIHVVTPENIPPQNKRL</sequence>
<protein>
    <submittedName>
        <fullName evidence="5">LacI family transcriptional regulator</fullName>
    </submittedName>
</protein>
<dbReference type="AlphaFoldDB" id="A0A4R7LMR8"/>
<dbReference type="SUPFAM" id="SSF53822">
    <property type="entry name" value="Periplasmic binding protein-like I"/>
    <property type="match status" value="1"/>
</dbReference>
<keyword evidence="1" id="KW-0805">Transcription regulation</keyword>
<evidence type="ECO:0000259" key="4">
    <source>
        <dbReference type="PROSITE" id="PS50932"/>
    </source>
</evidence>
<keyword evidence="2" id="KW-0238">DNA-binding</keyword>
<keyword evidence="3" id="KW-0804">Transcription</keyword>
<dbReference type="PANTHER" id="PTHR30146">
    <property type="entry name" value="LACI-RELATED TRANSCRIPTIONAL REPRESSOR"/>
    <property type="match status" value="1"/>
</dbReference>
<dbReference type="Gene3D" id="3.40.50.2300">
    <property type="match status" value="2"/>
</dbReference>
<proteinExistence type="predicted"/>
<dbReference type="OrthoDB" id="9805774at2"/>
<evidence type="ECO:0000256" key="1">
    <source>
        <dbReference type="ARBA" id="ARBA00023015"/>
    </source>
</evidence>
<organism evidence="5 6">
    <name type="scientific">Litoreibacter halocynthiae</name>
    <dbReference type="NCBI Taxonomy" id="1242689"/>
    <lineage>
        <taxon>Bacteria</taxon>
        <taxon>Pseudomonadati</taxon>
        <taxon>Pseudomonadota</taxon>
        <taxon>Alphaproteobacteria</taxon>
        <taxon>Rhodobacterales</taxon>
        <taxon>Roseobacteraceae</taxon>
        <taxon>Litoreibacter</taxon>
    </lineage>
</organism>
<dbReference type="Pfam" id="PF13407">
    <property type="entry name" value="Peripla_BP_4"/>
    <property type="match status" value="1"/>
</dbReference>
<dbReference type="GO" id="GO:0000976">
    <property type="term" value="F:transcription cis-regulatory region binding"/>
    <property type="evidence" value="ECO:0007669"/>
    <property type="project" value="TreeGrafter"/>
</dbReference>
<evidence type="ECO:0000313" key="5">
    <source>
        <dbReference type="EMBL" id="TDT77317.1"/>
    </source>
</evidence>
<keyword evidence="6" id="KW-1185">Reference proteome</keyword>
<name>A0A4R7LMR8_9RHOB</name>
<dbReference type="EMBL" id="SOBH01000001">
    <property type="protein sequence ID" value="TDT77317.1"/>
    <property type="molecule type" value="Genomic_DNA"/>
</dbReference>
<dbReference type="CDD" id="cd06307">
    <property type="entry name" value="PBP1_sugar_binding"/>
    <property type="match status" value="1"/>
</dbReference>
<gene>
    <name evidence="5" type="ORF">BDE40_0600</name>
</gene>
<dbReference type="PANTHER" id="PTHR30146:SF152">
    <property type="entry name" value="TRANSCRIPTIONAL REGULATORY PROTEIN"/>
    <property type="match status" value="1"/>
</dbReference>
<dbReference type="CDD" id="cd01392">
    <property type="entry name" value="HTH_LacI"/>
    <property type="match status" value="1"/>
</dbReference>
<evidence type="ECO:0000256" key="3">
    <source>
        <dbReference type="ARBA" id="ARBA00023163"/>
    </source>
</evidence>
<dbReference type="InterPro" id="IPR028082">
    <property type="entry name" value="Peripla_BP_I"/>
</dbReference>
<dbReference type="RefSeq" id="WP_134013747.1">
    <property type="nucleotide sequence ID" value="NZ_SOBH01000001.1"/>
</dbReference>
<evidence type="ECO:0000256" key="2">
    <source>
        <dbReference type="ARBA" id="ARBA00023125"/>
    </source>
</evidence>
<dbReference type="PROSITE" id="PS50932">
    <property type="entry name" value="HTH_LACI_2"/>
    <property type="match status" value="1"/>
</dbReference>
<reference evidence="5 6" key="1">
    <citation type="submission" date="2019-03" db="EMBL/GenBank/DDBJ databases">
        <title>Genomic Encyclopedia of Archaeal and Bacterial Type Strains, Phase II (KMG-II): from individual species to whole genera.</title>
        <authorList>
            <person name="Goeker M."/>
        </authorList>
    </citation>
    <scope>NUCLEOTIDE SEQUENCE [LARGE SCALE GENOMIC DNA]</scope>
    <source>
        <strain evidence="5 6">DSM 29467</strain>
    </source>
</reference>
<dbReference type="Pfam" id="PF00356">
    <property type="entry name" value="LacI"/>
    <property type="match status" value="1"/>
</dbReference>
<dbReference type="GO" id="GO:0003700">
    <property type="term" value="F:DNA-binding transcription factor activity"/>
    <property type="evidence" value="ECO:0007669"/>
    <property type="project" value="TreeGrafter"/>
</dbReference>
<dbReference type="InterPro" id="IPR010982">
    <property type="entry name" value="Lambda_DNA-bd_dom_sf"/>
</dbReference>
<comment type="caution">
    <text evidence="5">The sequence shown here is derived from an EMBL/GenBank/DDBJ whole genome shotgun (WGS) entry which is preliminary data.</text>
</comment>
<accession>A0A4R7LMR8</accession>
<dbReference type="Gene3D" id="1.10.260.40">
    <property type="entry name" value="lambda repressor-like DNA-binding domains"/>
    <property type="match status" value="1"/>
</dbReference>
<feature type="domain" description="HTH lacI-type" evidence="4">
    <location>
        <begin position="7"/>
        <end position="46"/>
    </location>
</feature>
<dbReference type="Proteomes" id="UP000294563">
    <property type="component" value="Unassembled WGS sequence"/>
</dbReference>
<dbReference type="InterPro" id="IPR025997">
    <property type="entry name" value="SBP_2_dom"/>
</dbReference>
<dbReference type="InterPro" id="IPR000843">
    <property type="entry name" value="HTH_LacI"/>
</dbReference>
<dbReference type="SMART" id="SM00354">
    <property type="entry name" value="HTH_LACI"/>
    <property type="match status" value="1"/>
</dbReference>